<dbReference type="UniPathway" id="UPA00253">
    <property type="reaction ID" value="UER00326"/>
</dbReference>
<dbReference type="Pfam" id="PF00890">
    <property type="entry name" value="FAD_binding_2"/>
    <property type="match status" value="1"/>
</dbReference>
<comment type="function">
    <text evidence="13">Catalyzes the oxidation of L-aspartate to iminoaspartate.</text>
</comment>
<keyword evidence="17" id="KW-1185">Reference proteome</keyword>
<dbReference type="PATRIC" id="fig|1128398.3.peg.18"/>
<evidence type="ECO:0000256" key="5">
    <source>
        <dbReference type="ARBA" id="ARBA00021901"/>
    </source>
</evidence>
<dbReference type="InterPro" id="IPR037099">
    <property type="entry name" value="Fum_R/Succ_DH_flav-like_C_sf"/>
</dbReference>
<dbReference type="FunFam" id="3.90.700.10:FF:000002">
    <property type="entry name" value="L-aspartate oxidase"/>
    <property type="match status" value="1"/>
</dbReference>
<dbReference type="Proteomes" id="UP000006094">
    <property type="component" value="Chromosome"/>
</dbReference>
<dbReference type="NCBIfam" id="TIGR00551">
    <property type="entry name" value="nadB"/>
    <property type="match status" value="1"/>
</dbReference>
<feature type="domain" description="FAD-dependent oxidoreductase 2 FAD-binding" evidence="14">
    <location>
        <begin position="5"/>
        <end position="372"/>
    </location>
</feature>
<dbReference type="Gene3D" id="3.50.50.60">
    <property type="entry name" value="FAD/NAD(P)-binding domain"/>
    <property type="match status" value="1"/>
</dbReference>
<evidence type="ECO:0000259" key="15">
    <source>
        <dbReference type="Pfam" id="PF02910"/>
    </source>
</evidence>
<dbReference type="Pfam" id="PF02910">
    <property type="entry name" value="Succ_DH_flav_C"/>
    <property type="match status" value="1"/>
</dbReference>
<protein>
    <recommendedName>
        <fullName evidence="5 11">L-aspartate oxidase</fullName>
        <ecNumber evidence="4 11">1.4.3.16</ecNumber>
    </recommendedName>
</protein>
<dbReference type="EMBL" id="CP003326">
    <property type="protein sequence ID" value="AFS77102.1"/>
    <property type="molecule type" value="Genomic_DNA"/>
</dbReference>
<dbReference type="KEGG" id="cad:Curi_c00200"/>
<accession>K0AWG9</accession>
<keyword evidence="6 13" id="KW-0285">Flavoprotein</keyword>
<evidence type="ECO:0000256" key="12">
    <source>
        <dbReference type="PIRSR" id="PIRSR000171-1"/>
    </source>
</evidence>
<dbReference type="InterPro" id="IPR003953">
    <property type="entry name" value="FAD-dep_OxRdtase_2_FAD-bd"/>
</dbReference>
<keyword evidence="7 13" id="KW-0662">Pyridine nucleotide biosynthesis</keyword>
<evidence type="ECO:0000256" key="3">
    <source>
        <dbReference type="ARBA" id="ARBA00008562"/>
    </source>
</evidence>
<feature type="active site" description="Proton acceptor" evidence="12">
    <location>
        <position position="270"/>
    </location>
</feature>
<dbReference type="OrthoDB" id="9806724at2"/>
<dbReference type="AlphaFoldDB" id="K0AWG9"/>
<sequence length="502" mass="56666">MKNWDVIIIGTGISGLFTALNIDEKLKVLVITKTSIDRGNSTLAQGGIVSCINPKIHFEDTLRAGAYYNNQEVIKVVEEDSIENIEKLISYGVNFDKDENGNLRYTREGGHRDRTILYAKDITGKEIIRTLIRQVKNRKNISILEDTFIIKIIKENQSVSGVITLNKNNGIDICKSKLIVVSSGGIGQVYKNTTNLEEITGDGIAIAHESGARIKDMEFVQFHPTAMYEEDNNRRFLISEAVRGEGAILRNINGEAFMNKYHDMADLAPRDIVARSIFKEMESTKTSFVYLDITHKDSKYIKDRFPNIYQNCLDKDIDITKQYIPVAPAEHYIMGGIETDLQGRTNIEGLYACGECACTGLHGANRLASNSLLEGIVFGNRVAKDINNNHDNIKDSKRKLNSQNDIDLTEEYMRHNNVNNKINYKEIEKSLKYTMDKHVSIVRNKGGLLKAFNMVKELEELINKEKVLDKKYFELKNMISVSLLIIEGALGRSESLGAHFII</sequence>
<dbReference type="PIRSF" id="PIRSF000171">
    <property type="entry name" value="SDHA_APRA_LASPO"/>
    <property type="match status" value="1"/>
</dbReference>
<dbReference type="PRINTS" id="PR00368">
    <property type="entry name" value="FADPNR"/>
</dbReference>
<reference evidence="16 17" key="1">
    <citation type="journal article" date="2012" name="PLoS ONE">
        <title>The purine-utilizing bacterium Clostridium acidurici 9a: a genome-guided metabolic reconsideration.</title>
        <authorList>
            <person name="Hartwich K."/>
            <person name="Poehlein A."/>
            <person name="Daniel R."/>
        </authorList>
    </citation>
    <scope>NUCLEOTIDE SEQUENCE [LARGE SCALE GENOMIC DNA]</scope>
    <source>
        <strain evidence="17">ATCC 7906 / DSM 604 / BCRC 14475 / CIP 104303 / KCTC 5404 / NCIMB 10678 / 9a</strain>
    </source>
</reference>
<dbReference type="GO" id="GO:0005737">
    <property type="term" value="C:cytoplasm"/>
    <property type="evidence" value="ECO:0007669"/>
    <property type="project" value="UniProtKB-SubCell"/>
</dbReference>
<comment type="pathway">
    <text evidence="2 13">Cofactor biosynthesis; NAD(+) biosynthesis; iminoaspartate from L-aspartate (oxidase route): step 1/1.</text>
</comment>
<evidence type="ECO:0000256" key="11">
    <source>
        <dbReference type="NCBIfam" id="TIGR00551"/>
    </source>
</evidence>
<dbReference type="PANTHER" id="PTHR42716">
    <property type="entry name" value="L-ASPARTATE OXIDASE"/>
    <property type="match status" value="1"/>
</dbReference>
<evidence type="ECO:0000256" key="10">
    <source>
        <dbReference type="ARBA" id="ARBA00048305"/>
    </source>
</evidence>
<dbReference type="Gene3D" id="1.20.58.100">
    <property type="entry name" value="Fumarate reductase/succinate dehydrogenase flavoprotein-like, C-terminal domain"/>
    <property type="match status" value="1"/>
</dbReference>
<proteinExistence type="inferred from homology"/>
<dbReference type="SUPFAM" id="SSF56425">
    <property type="entry name" value="Succinate dehydrogenase/fumarate reductase flavoprotein, catalytic domain"/>
    <property type="match status" value="1"/>
</dbReference>
<dbReference type="InterPro" id="IPR027477">
    <property type="entry name" value="Succ_DH/fumarate_Rdtase_cat_sf"/>
</dbReference>
<evidence type="ECO:0000256" key="9">
    <source>
        <dbReference type="ARBA" id="ARBA00023002"/>
    </source>
</evidence>
<dbReference type="InterPro" id="IPR005288">
    <property type="entry name" value="NadB"/>
</dbReference>
<evidence type="ECO:0000256" key="6">
    <source>
        <dbReference type="ARBA" id="ARBA00022630"/>
    </source>
</evidence>
<evidence type="ECO:0000259" key="14">
    <source>
        <dbReference type="Pfam" id="PF00890"/>
    </source>
</evidence>
<comment type="cofactor">
    <cofactor evidence="1 13">
        <name>FAD</name>
        <dbReference type="ChEBI" id="CHEBI:57692"/>
    </cofactor>
</comment>
<dbReference type="RefSeq" id="WP_014966239.1">
    <property type="nucleotide sequence ID" value="NC_018664.1"/>
</dbReference>
<evidence type="ECO:0000256" key="7">
    <source>
        <dbReference type="ARBA" id="ARBA00022642"/>
    </source>
</evidence>
<dbReference type="STRING" id="1128398.Curi_c00200"/>
<comment type="subcellular location">
    <subcellularLocation>
        <location evidence="13">Cytoplasm</location>
    </subcellularLocation>
</comment>
<dbReference type="SUPFAM" id="SSF51905">
    <property type="entry name" value="FAD/NAD(P)-binding domain"/>
    <property type="match status" value="1"/>
</dbReference>
<dbReference type="PANTHER" id="PTHR42716:SF2">
    <property type="entry name" value="L-ASPARTATE OXIDASE, CHLOROPLASTIC"/>
    <property type="match status" value="1"/>
</dbReference>
<evidence type="ECO:0000256" key="4">
    <source>
        <dbReference type="ARBA" id="ARBA00012173"/>
    </source>
</evidence>
<evidence type="ECO:0000313" key="16">
    <source>
        <dbReference type="EMBL" id="AFS77102.1"/>
    </source>
</evidence>
<dbReference type="GO" id="GO:0008734">
    <property type="term" value="F:L-aspartate oxidase activity"/>
    <property type="evidence" value="ECO:0007669"/>
    <property type="project" value="UniProtKB-UniRule"/>
</dbReference>
<organism evidence="16 17">
    <name type="scientific">Gottschalkia acidurici (strain ATCC 7906 / DSM 604 / BCRC 14475 / CIP 104303 / KCTC 5404 / NCIMB 10678 / 9a)</name>
    <name type="common">Clostridium acidurici</name>
    <dbReference type="NCBI Taxonomy" id="1128398"/>
    <lineage>
        <taxon>Bacteria</taxon>
        <taxon>Bacillati</taxon>
        <taxon>Bacillota</taxon>
        <taxon>Tissierellia</taxon>
        <taxon>Tissierellales</taxon>
        <taxon>Gottschalkiaceae</taxon>
        <taxon>Gottschalkia</taxon>
    </lineage>
</organism>
<feature type="domain" description="Fumarate reductase/succinate dehydrogenase flavoprotein-like C-terminal" evidence="15">
    <location>
        <begin position="429"/>
        <end position="500"/>
    </location>
</feature>
<evidence type="ECO:0000256" key="2">
    <source>
        <dbReference type="ARBA" id="ARBA00004950"/>
    </source>
</evidence>
<evidence type="ECO:0000256" key="8">
    <source>
        <dbReference type="ARBA" id="ARBA00022827"/>
    </source>
</evidence>
<evidence type="ECO:0000256" key="1">
    <source>
        <dbReference type="ARBA" id="ARBA00001974"/>
    </source>
</evidence>
<dbReference type="NCBIfam" id="NF004820">
    <property type="entry name" value="PRK06175.1"/>
    <property type="match status" value="1"/>
</dbReference>
<dbReference type="HOGENOM" id="CLU_014312_3_0_9"/>
<name>K0AWG9_GOTA9</name>
<dbReference type="SUPFAM" id="SSF46977">
    <property type="entry name" value="Succinate dehydrogenase/fumarate reductase flavoprotein C-terminal domain"/>
    <property type="match status" value="1"/>
</dbReference>
<dbReference type="InterPro" id="IPR036188">
    <property type="entry name" value="FAD/NAD-bd_sf"/>
</dbReference>
<comment type="catalytic activity">
    <reaction evidence="10">
        <text>L-aspartate + O2 = iminosuccinate + H2O2</text>
        <dbReference type="Rhea" id="RHEA:25876"/>
        <dbReference type="ChEBI" id="CHEBI:15379"/>
        <dbReference type="ChEBI" id="CHEBI:16240"/>
        <dbReference type="ChEBI" id="CHEBI:29991"/>
        <dbReference type="ChEBI" id="CHEBI:77875"/>
        <dbReference type="EC" id="1.4.3.16"/>
    </reaction>
    <physiologicalReaction direction="left-to-right" evidence="10">
        <dbReference type="Rhea" id="RHEA:25877"/>
    </physiologicalReaction>
</comment>
<gene>
    <name evidence="16" type="primary">nadB</name>
    <name evidence="16" type="ordered locus">Curi_c00200</name>
</gene>
<dbReference type="GO" id="GO:0034628">
    <property type="term" value="P:'de novo' NAD+ biosynthetic process from L-aspartate"/>
    <property type="evidence" value="ECO:0007669"/>
    <property type="project" value="TreeGrafter"/>
</dbReference>
<keyword evidence="8 13" id="KW-0274">FAD</keyword>
<comment type="similarity">
    <text evidence="3 13">Belongs to the FAD-dependent oxidoreductase 2 family. NadB subfamily.</text>
</comment>
<evidence type="ECO:0000256" key="13">
    <source>
        <dbReference type="RuleBase" id="RU362049"/>
    </source>
</evidence>
<keyword evidence="9 13" id="KW-0560">Oxidoreductase</keyword>
<dbReference type="EC" id="1.4.3.16" evidence="4 11"/>
<dbReference type="Gene3D" id="3.90.700.10">
    <property type="entry name" value="Succinate dehydrogenase/fumarate reductase flavoprotein, catalytic domain"/>
    <property type="match status" value="1"/>
</dbReference>
<dbReference type="eggNOG" id="COG0029">
    <property type="taxonomic scope" value="Bacteria"/>
</dbReference>
<evidence type="ECO:0000313" key="17">
    <source>
        <dbReference type="Proteomes" id="UP000006094"/>
    </source>
</evidence>
<dbReference type="GO" id="GO:0033765">
    <property type="term" value="F:steroid dehydrogenase activity, acting on the CH-CH group of donors"/>
    <property type="evidence" value="ECO:0007669"/>
    <property type="project" value="UniProtKB-ARBA"/>
</dbReference>
<dbReference type="InterPro" id="IPR015939">
    <property type="entry name" value="Fum_Rdtase/Succ_DH_flav-like_C"/>
</dbReference>